<feature type="chain" id="PRO_5047549089" evidence="2">
    <location>
        <begin position="24"/>
        <end position="442"/>
    </location>
</feature>
<name>A0ABY7ZU70_9ACTN</name>
<dbReference type="InterPro" id="IPR011042">
    <property type="entry name" value="6-blade_b-propeller_TolB-like"/>
</dbReference>
<organism evidence="4 5">
    <name type="scientific">Micromonospora cathayae</name>
    <dbReference type="NCBI Taxonomy" id="3028804"/>
    <lineage>
        <taxon>Bacteria</taxon>
        <taxon>Bacillati</taxon>
        <taxon>Actinomycetota</taxon>
        <taxon>Actinomycetes</taxon>
        <taxon>Micromonosporales</taxon>
        <taxon>Micromonosporaceae</taxon>
        <taxon>Micromonospora</taxon>
    </lineage>
</organism>
<accession>A0ABY7ZU70</accession>
<protein>
    <submittedName>
        <fullName evidence="4">Phytase</fullName>
    </submittedName>
</protein>
<sequence length="442" mass="46537">MRRLLIPAVAVLPLLVAGSAVTAAPAASHPAKPAKPAEPVHGPAGSPTSVRASVETPSLFDDEAGGDADADDPAIWVHPTDRAGSLVVATAKNGGLRVYDLAARERQAIPTPPAPGPDDESGRFNNVDLVTGFRLGGRPVDLAVVTDRGRDQLRFYRIDPVTRLLTDVTAADVPYAFSADQAEVNEQRTAYGLGTFTAGDGTAYAVVSRRSTPEVGVFEIVAERDRISYLPVDRLTLPSVFTLPDGGTWSPCADPGDGPQVEGTVVDPATGTVYLAQETVGLWRVPLRAGRFAGAPRVVEHTREYGVPAAFDPEEDDCVVDYSADPGFGGRIAADVEGLTIYRTGRFTGTLVVSSQGDDTFYTYDRRTNRPTGRFAVVDGRVDGAQECDGAAAVSTPLPGYPGGLLVVHDGGNTPVTPGGDGEPRPETNFKFLDAGFLRAVR</sequence>
<proteinExistence type="predicted"/>
<evidence type="ECO:0000313" key="4">
    <source>
        <dbReference type="EMBL" id="WDZ85692.1"/>
    </source>
</evidence>
<dbReference type="EMBL" id="CP118615">
    <property type="protein sequence ID" value="WDZ85692.1"/>
    <property type="molecule type" value="Genomic_DNA"/>
</dbReference>
<evidence type="ECO:0000259" key="3">
    <source>
        <dbReference type="PROSITE" id="PS51662"/>
    </source>
</evidence>
<dbReference type="Proteomes" id="UP001219605">
    <property type="component" value="Chromosome"/>
</dbReference>
<dbReference type="Pfam" id="PF02333">
    <property type="entry name" value="Phytase"/>
    <property type="match status" value="2"/>
</dbReference>
<keyword evidence="5" id="KW-1185">Reference proteome</keyword>
<evidence type="ECO:0000256" key="2">
    <source>
        <dbReference type="SAM" id="SignalP"/>
    </source>
</evidence>
<feature type="domain" description="BPP" evidence="3">
    <location>
        <begin position="40"/>
        <end position="442"/>
    </location>
</feature>
<dbReference type="Gene3D" id="2.120.10.30">
    <property type="entry name" value="TolB, C-terminal domain"/>
    <property type="match status" value="1"/>
</dbReference>
<keyword evidence="2" id="KW-0732">Signal</keyword>
<evidence type="ECO:0000256" key="1">
    <source>
        <dbReference type="SAM" id="MobiDB-lite"/>
    </source>
</evidence>
<feature type="signal peptide" evidence="2">
    <location>
        <begin position="1"/>
        <end position="23"/>
    </location>
</feature>
<dbReference type="SUPFAM" id="SSF50956">
    <property type="entry name" value="Thermostable phytase (3-phytase)"/>
    <property type="match status" value="1"/>
</dbReference>
<gene>
    <name evidence="4" type="ORF">PVK37_04370</name>
</gene>
<dbReference type="PROSITE" id="PS51662">
    <property type="entry name" value="BP_PHYTASE"/>
    <property type="match status" value="1"/>
</dbReference>
<evidence type="ECO:0000313" key="5">
    <source>
        <dbReference type="Proteomes" id="UP001219605"/>
    </source>
</evidence>
<reference evidence="4 5" key="1">
    <citation type="submission" date="2023-02" db="EMBL/GenBank/DDBJ databases">
        <authorList>
            <person name="Mo P."/>
        </authorList>
    </citation>
    <scope>NUCLEOTIDE SEQUENCE [LARGE SCALE GENOMIC DNA]</scope>
    <source>
        <strain evidence="4 5">HUAS 3</strain>
    </source>
</reference>
<dbReference type="RefSeq" id="WP_275032434.1">
    <property type="nucleotide sequence ID" value="NZ_CP118615.1"/>
</dbReference>
<feature type="region of interest" description="Disordered" evidence="1">
    <location>
        <begin position="27"/>
        <end position="51"/>
    </location>
</feature>
<dbReference type="InterPro" id="IPR003431">
    <property type="entry name" value="B-propeller_Phytase"/>
</dbReference>